<feature type="region of interest" description="Disordered" evidence="6">
    <location>
        <begin position="399"/>
        <end position="435"/>
    </location>
</feature>
<organism evidence="9 10">
    <name type="scientific">Paraphoma chrysanthemicola</name>
    <dbReference type="NCBI Taxonomy" id="798071"/>
    <lineage>
        <taxon>Eukaryota</taxon>
        <taxon>Fungi</taxon>
        <taxon>Dikarya</taxon>
        <taxon>Ascomycota</taxon>
        <taxon>Pezizomycotina</taxon>
        <taxon>Dothideomycetes</taxon>
        <taxon>Pleosporomycetidae</taxon>
        <taxon>Pleosporales</taxon>
        <taxon>Pleosporineae</taxon>
        <taxon>Phaeosphaeriaceae</taxon>
        <taxon>Paraphoma</taxon>
    </lineage>
</organism>
<evidence type="ECO:0000256" key="1">
    <source>
        <dbReference type="ARBA" id="ARBA00004141"/>
    </source>
</evidence>
<evidence type="ECO:0000256" key="5">
    <source>
        <dbReference type="ARBA" id="ARBA00038359"/>
    </source>
</evidence>
<comment type="caution">
    <text evidence="9">The sequence shown here is derived from an EMBL/GenBank/DDBJ whole genome shotgun (WGS) entry which is preliminary data.</text>
</comment>
<feature type="transmembrane region" description="Helical" evidence="7">
    <location>
        <begin position="181"/>
        <end position="199"/>
    </location>
</feature>
<dbReference type="Proteomes" id="UP000813461">
    <property type="component" value="Unassembled WGS sequence"/>
</dbReference>
<dbReference type="PANTHER" id="PTHR33048">
    <property type="entry name" value="PTH11-LIKE INTEGRAL MEMBRANE PROTEIN (AFU_ORTHOLOGUE AFUA_5G11245)"/>
    <property type="match status" value="1"/>
</dbReference>
<dbReference type="EMBL" id="JAGMVJ010000002">
    <property type="protein sequence ID" value="KAH7093578.1"/>
    <property type="molecule type" value="Genomic_DNA"/>
</dbReference>
<dbReference type="Pfam" id="PF20684">
    <property type="entry name" value="Fung_rhodopsin"/>
    <property type="match status" value="1"/>
</dbReference>
<keyword evidence="3 7" id="KW-1133">Transmembrane helix</keyword>
<feature type="non-terminal residue" evidence="9">
    <location>
        <position position="435"/>
    </location>
</feature>
<keyword evidence="2 7" id="KW-0812">Transmembrane</keyword>
<reference evidence="9" key="1">
    <citation type="journal article" date="2021" name="Nat. Commun.">
        <title>Genetic determinants of endophytism in the Arabidopsis root mycobiome.</title>
        <authorList>
            <person name="Mesny F."/>
            <person name="Miyauchi S."/>
            <person name="Thiergart T."/>
            <person name="Pickel B."/>
            <person name="Atanasova L."/>
            <person name="Karlsson M."/>
            <person name="Huettel B."/>
            <person name="Barry K.W."/>
            <person name="Haridas S."/>
            <person name="Chen C."/>
            <person name="Bauer D."/>
            <person name="Andreopoulos W."/>
            <person name="Pangilinan J."/>
            <person name="LaButti K."/>
            <person name="Riley R."/>
            <person name="Lipzen A."/>
            <person name="Clum A."/>
            <person name="Drula E."/>
            <person name="Henrissat B."/>
            <person name="Kohler A."/>
            <person name="Grigoriev I.V."/>
            <person name="Martin F.M."/>
            <person name="Hacquard S."/>
        </authorList>
    </citation>
    <scope>NUCLEOTIDE SEQUENCE</scope>
    <source>
        <strain evidence="9">MPI-SDFR-AT-0120</strain>
    </source>
</reference>
<dbReference type="AlphaFoldDB" id="A0A8K0RET4"/>
<feature type="transmembrane region" description="Helical" evidence="7">
    <location>
        <begin position="129"/>
        <end position="152"/>
    </location>
</feature>
<dbReference type="OrthoDB" id="3903189at2759"/>
<feature type="transmembrane region" description="Helical" evidence="7">
    <location>
        <begin position="93"/>
        <end position="117"/>
    </location>
</feature>
<evidence type="ECO:0000313" key="9">
    <source>
        <dbReference type="EMBL" id="KAH7093578.1"/>
    </source>
</evidence>
<keyword evidence="10" id="KW-1185">Reference proteome</keyword>
<feature type="compositionally biased region" description="Polar residues" evidence="6">
    <location>
        <begin position="287"/>
        <end position="305"/>
    </location>
</feature>
<keyword evidence="4 7" id="KW-0472">Membrane</keyword>
<gene>
    <name evidence="9" type="ORF">FB567DRAFT_411664</name>
</gene>
<dbReference type="InterPro" id="IPR052337">
    <property type="entry name" value="SAT4-like"/>
</dbReference>
<dbReference type="PANTHER" id="PTHR33048:SF149">
    <property type="entry name" value="UBID FAMILY DECARBOXYLASE"/>
    <property type="match status" value="1"/>
</dbReference>
<protein>
    <recommendedName>
        <fullName evidence="8">Rhodopsin domain-containing protein</fullName>
    </recommendedName>
</protein>
<evidence type="ECO:0000259" key="8">
    <source>
        <dbReference type="Pfam" id="PF20684"/>
    </source>
</evidence>
<name>A0A8K0RET4_9PLEO</name>
<dbReference type="GO" id="GO:0016020">
    <property type="term" value="C:membrane"/>
    <property type="evidence" value="ECO:0007669"/>
    <property type="project" value="UniProtKB-SubCell"/>
</dbReference>
<sequence>MALPFNQESWIWYTCGVVMIGSRLISRKIHLGSIKRLQWDDWIMGGFVTAAYTALIVCSNRYVKAQSNLLPPGFDIHQLSDYDLSRRVYGSKMVVIVEQTQIAVIWACKATLLIMYHRLTRTALRNENIAIKLLSAYVILGFVVIEILYFAAWCRPITEYWTIPTSNTQCTALINHRITKAVFNLSSDVIMLVIALQMLIRSLLPLKRKLILCGIFSLGIFVIIASILNSYYSFVNPYKQTWVFWYVRESSTAILVANLPFTWTILRELFDLGTFDGNNPPPWTYHSARTAQGRRTAQIHSQSARTAPHSRPHHASDLSHGSQGTQNMTLVDSLSPLKRNTFVPVDSPHNSGSDTERDLTEEAIQPHDFAPIPSPSADLGVINIDLEHGMIQDAHLRPVSPAHSHQSPPKITEDGTGGFYINNRPISPPSRAYLA</sequence>
<dbReference type="InterPro" id="IPR049326">
    <property type="entry name" value="Rhodopsin_dom_fungi"/>
</dbReference>
<evidence type="ECO:0000256" key="3">
    <source>
        <dbReference type="ARBA" id="ARBA00022989"/>
    </source>
</evidence>
<accession>A0A8K0RET4</accession>
<feature type="domain" description="Rhodopsin" evidence="8">
    <location>
        <begin position="24"/>
        <end position="267"/>
    </location>
</feature>
<evidence type="ECO:0000256" key="7">
    <source>
        <dbReference type="SAM" id="Phobius"/>
    </source>
</evidence>
<proteinExistence type="inferred from homology"/>
<feature type="transmembrane region" description="Helical" evidence="7">
    <location>
        <begin position="211"/>
        <end position="232"/>
    </location>
</feature>
<evidence type="ECO:0000256" key="2">
    <source>
        <dbReference type="ARBA" id="ARBA00022692"/>
    </source>
</evidence>
<evidence type="ECO:0000313" key="10">
    <source>
        <dbReference type="Proteomes" id="UP000813461"/>
    </source>
</evidence>
<comment type="subcellular location">
    <subcellularLocation>
        <location evidence="1">Membrane</location>
        <topology evidence="1">Multi-pass membrane protein</topology>
    </subcellularLocation>
</comment>
<evidence type="ECO:0000256" key="4">
    <source>
        <dbReference type="ARBA" id="ARBA00023136"/>
    </source>
</evidence>
<feature type="region of interest" description="Disordered" evidence="6">
    <location>
        <begin position="283"/>
        <end position="327"/>
    </location>
</feature>
<evidence type="ECO:0000256" key="6">
    <source>
        <dbReference type="SAM" id="MobiDB-lite"/>
    </source>
</evidence>
<comment type="similarity">
    <text evidence="5">Belongs to the SAT4 family.</text>
</comment>